<evidence type="ECO:0000313" key="2">
    <source>
        <dbReference type="Proteomes" id="UP000237347"/>
    </source>
</evidence>
<sequence length="135" mass="15294">MVIRRSVKSFCSHAFVPNMRLATLIMMNSEGGRVVGSRSINEISNFGETYPVGNNRRPLLKFKSNLNEHGYGKNRDLRNFDWTAVGLTVEVNEGGLRSPIWVKRNQREQVVGPPRGSQVHTNLYKGGLRHSKWVS</sequence>
<keyword evidence="2" id="KW-1185">Reference proteome</keyword>
<comment type="caution">
    <text evidence="1">The sequence shown here is derived from an EMBL/GenBank/DDBJ whole genome shotgun (WGS) entry which is preliminary data.</text>
</comment>
<dbReference type="EMBL" id="PKMF04000036">
    <property type="protein sequence ID" value="KAK7856508.1"/>
    <property type="molecule type" value="Genomic_DNA"/>
</dbReference>
<reference evidence="1 2" key="1">
    <citation type="journal article" date="2018" name="Sci. Data">
        <title>The draft genome sequence of cork oak.</title>
        <authorList>
            <person name="Ramos A.M."/>
            <person name="Usie A."/>
            <person name="Barbosa P."/>
            <person name="Barros P.M."/>
            <person name="Capote T."/>
            <person name="Chaves I."/>
            <person name="Simoes F."/>
            <person name="Abreu I."/>
            <person name="Carrasquinho I."/>
            <person name="Faro C."/>
            <person name="Guimaraes J.B."/>
            <person name="Mendonca D."/>
            <person name="Nobrega F."/>
            <person name="Rodrigues L."/>
            <person name="Saibo N.J.M."/>
            <person name="Varela M.C."/>
            <person name="Egas C."/>
            <person name="Matos J."/>
            <person name="Miguel C.M."/>
            <person name="Oliveira M.M."/>
            <person name="Ricardo C.P."/>
            <person name="Goncalves S."/>
        </authorList>
    </citation>
    <scope>NUCLEOTIDE SEQUENCE [LARGE SCALE GENOMIC DNA]</scope>
    <source>
        <strain evidence="2">cv. HL8</strain>
    </source>
</reference>
<protein>
    <submittedName>
        <fullName evidence="1">Uncharacterized protein</fullName>
    </submittedName>
</protein>
<dbReference type="Proteomes" id="UP000237347">
    <property type="component" value="Unassembled WGS sequence"/>
</dbReference>
<name>A0AAW0LZS6_QUESU</name>
<evidence type="ECO:0000313" key="1">
    <source>
        <dbReference type="EMBL" id="KAK7856508.1"/>
    </source>
</evidence>
<accession>A0AAW0LZS6</accession>
<gene>
    <name evidence="1" type="ORF">CFP56_023135</name>
</gene>
<organism evidence="1 2">
    <name type="scientific">Quercus suber</name>
    <name type="common">Cork oak</name>
    <dbReference type="NCBI Taxonomy" id="58331"/>
    <lineage>
        <taxon>Eukaryota</taxon>
        <taxon>Viridiplantae</taxon>
        <taxon>Streptophyta</taxon>
        <taxon>Embryophyta</taxon>
        <taxon>Tracheophyta</taxon>
        <taxon>Spermatophyta</taxon>
        <taxon>Magnoliopsida</taxon>
        <taxon>eudicotyledons</taxon>
        <taxon>Gunneridae</taxon>
        <taxon>Pentapetalae</taxon>
        <taxon>rosids</taxon>
        <taxon>fabids</taxon>
        <taxon>Fagales</taxon>
        <taxon>Fagaceae</taxon>
        <taxon>Quercus</taxon>
    </lineage>
</organism>
<dbReference type="AlphaFoldDB" id="A0AAW0LZS6"/>
<proteinExistence type="predicted"/>